<keyword evidence="2" id="KW-1185">Reference proteome</keyword>
<accession>A0ABW4W4A7</accession>
<evidence type="ECO:0000313" key="2">
    <source>
        <dbReference type="Proteomes" id="UP001597383"/>
    </source>
</evidence>
<proteinExistence type="predicted"/>
<name>A0ABW4W4A7_9BACI</name>
<dbReference type="Proteomes" id="UP001597383">
    <property type="component" value="Unassembled WGS sequence"/>
</dbReference>
<dbReference type="PANTHER" id="PTHR40045:SF1">
    <property type="entry name" value="YQCI_YCGG FAMILY PROTEIN"/>
    <property type="match status" value="1"/>
</dbReference>
<evidence type="ECO:0000313" key="1">
    <source>
        <dbReference type="EMBL" id="MFD2045610.1"/>
    </source>
</evidence>
<sequence>MIKGLYRNTDTNRKQLVPWERKILDQFEAKMADKEKPFPCIPATIGFSLNQIRYGFVGDPRNNSTILELAGLLRNFTHVSRELGNYTSLIVFYHIPMEMKEMWTVEQFEQLFWQQLHHLATVDDIAWPRDIPTDPHHPLWEFCFAGERYFVYCATPAHEQRKSRHFDTMMLAITPRWVLQDFNRSLAKAEKIKGQVRKRLSYYDTVPIHPDLNMYGAADNFEWKQYFLRDEEKSLSTCPYHSIMSFDKVEK</sequence>
<dbReference type="RefSeq" id="WP_377558255.1">
    <property type="nucleotide sequence ID" value="NZ_JBHUHQ010000020.1"/>
</dbReference>
<dbReference type="EMBL" id="JBHUHQ010000020">
    <property type="protein sequence ID" value="MFD2045610.1"/>
    <property type="molecule type" value="Genomic_DNA"/>
</dbReference>
<gene>
    <name evidence="1" type="ORF">ACFSJF_15135</name>
</gene>
<dbReference type="InterPro" id="IPR014988">
    <property type="entry name" value="Uncharacterised_YqcI/YcgG"/>
</dbReference>
<organism evidence="1 2">
    <name type="scientific">Ornithinibacillus salinisoli</name>
    <dbReference type="NCBI Taxonomy" id="1848459"/>
    <lineage>
        <taxon>Bacteria</taxon>
        <taxon>Bacillati</taxon>
        <taxon>Bacillota</taxon>
        <taxon>Bacilli</taxon>
        <taxon>Bacillales</taxon>
        <taxon>Bacillaceae</taxon>
        <taxon>Ornithinibacillus</taxon>
    </lineage>
</organism>
<protein>
    <submittedName>
        <fullName evidence="1">YqcI/YcgG family protein</fullName>
    </submittedName>
</protein>
<comment type="caution">
    <text evidence="1">The sequence shown here is derived from an EMBL/GenBank/DDBJ whole genome shotgun (WGS) entry which is preliminary data.</text>
</comment>
<reference evidence="2" key="1">
    <citation type="journal article" date="2019" name="Int. J. Syst. Evol. Microbiol.">
        <title>The Global Catalogue of Microorganisms (GCM) 10K type strain sequencing project: providing services to taxonomists for standard genome sequencing and annotation.</title>
        <authorList>
            <consortium name="The Broad Institute Genomics Platform"/>
            <consortium name="The Broad Institute Genome Sequencing Center for Infectious Disease"/>
            <person name="Wu L."/>
            <person name="Ma J."/>
        </authorList>
    </citation>
    <scope>NUCLEOTIDE SEQUENCE [LARGE SCALE GENOMIC DNA]</scope>
    <source>
        <strain evidence="2">R28</strain>
    </source>
</reference>
<dbReference type="Pfam" id="PF08892">
    <property type="entry name" value="YqcI_YcgG"/>
    <property type="match status" value="1"/>
</dbReference>
<dbReference type="PANTHER" id="PTHR40045">
    <property type="entry name" value="YCGG FAMILY PROTEIN"/>
    <property type="match status" value="1"/>
</dbReference>